<comment type="similarity">
    <text evidence="3 9">Belongs to the MCM family.</text>
</comment>
<comment type="subcellular location">
    <subcellularLocation>
        <location evidence="2">Chromosome</location>
    </subcellularLocation>
    <subcellularLocation>
        <location evidence="1">Nucleus</location>
    </subcellularLocation>
</comment>
<dbReference type="PROSITE" id="PS50051">
    <property type="entry name" value="MCM_2"/>
    <property type="match status" value="1"/>
</dbReference>
<dbReference type="InterPro" id="IPR031327">
    <property type="entry name" value="MCM"/>
</dbReference>
<proteinExistence type="inferred from homology"/>
<evidence type="ECO:0000313" key="12">
    <source>
        <dbReference type="EMBL" id="ELV13416.1"/>
    </source>
</evidence>
<protein>
    <submittedName>
        <fullName evidence="12">DNA replication licensing factor MCM8</fullName>
    </submittedName>
</protein>
<dbReference type="GO" id="GO:0000724">
    <property type="term" value="P:double-strand break repair via homologous recombination"/>
    <property type="evidence" value="ECO:0007669"/>
    <property type="project" value="TreeGrafter"/>
</dbReference>
<dbReference type="PANTHER" id="PTHR11630">
    <property type="entry name" value="DNA REPLICATION LICENSING FACTOR MCM FAMILY MEMBER"/>
    <property type="match status" value="1"/>
</dbReference>
<dbReference type="Proteomes" id="UP000011518">
    <property type="component" value="Unassembled WGS sequence"/>
</dbReference>
<evidence type="ECO:0000256" key="7">
    <source>
        <dbReference type="ARBA" id="ARBA00023242"/>
    </source>
</evidence>
<evidence type="ECO:0000256" key="4">
    <source>
        <dbReference type="ARBA" id="ARBA00022454"/>
    </source>
</evidence>
<name>L8YG40_TUPCH</name>
<dbReference type="eggNOG" id="KOG0480">
    <property type="taxonomic scope" value="Eukaryota"/>
</dbReference>
<dbReference type="GO" id="GO:0005634">
    <property type="term" value="C:nucleus"/>
    <property type="evidence" value="ECO:0007669"/>
    <property type="project" value="UniProtKB-SubCell"/>
</dbReference>
<keyword evidence="7" id="KW-0539">Nucleus</keyword>
<dbReference type="InterPro" id="IPR058767">
    <property type="entry name" value="MCM8_N"/>
</dbReference>
<feature type="region of interest" description="Disordered" evidence="10">
    <location>
        <begin position="1"/>
        <end position="21"/>
    </location>
</feature>
<evidence type="ECO:0000256" key="5">
    <source>
        <dbReference type="ARBA" id="ARBA00022741"/>
    </source>
</evidence>
<dbReference type="SUPFAM" id="SSF52540">
    <property type="entry name" value="P-loop containing nucleoside triphosphate hydrolases"/>
    <property type="match status" value="1"/>
</dbReference>
<evidence type="ECO:0000256" key="9">
    <source>
        <dbReference type="RuleBase" id="RU004070"/>
    </source>
</evidence>
<keyword evidence="9" id="KW-0238">DNA-binding</keyword>
<dbReference type="SUPFAM" id="SSF50249">
    <property type="entry name" value="Nucleic acid-binding proteins"/>
    <property type="match status" value="1"/>
</dbReference>
<evidence type="ECO:0000256" key="3">
    <source>
        <dbReference type="ARBA" id="ARBA00008010"/>
    </source>
</evidence>
<dbReference type="SMART" id="SM00350">
    <property type="entry name" value="MCM"/>
    <property type="match status" value="1"/>
</dbReference>
<dbReference type="PANTHER" id="PTHR11630:SF47">
    <property type="entry name" value="DNA HELICASE MCM8"/>
    <property type="match status" value="1"/>
</dbReference>
<dbReference type="CDD" id="cd22247">
    <property type="entry name" value="MCM8_WHD"/>
    <property type="match status" value="1"/>
</dbReference>
<dbReference type="PRINTS" id="PR01657">
    <property type="entry name" value="MCMFAMILY"/>
</dbReference>
<sequence length="495" mass="54808">MERIEAEGLDEEDFKAGKEGEDEIERKGSVLVDFQELVKDDEITNFLPDIAHELRDAPEKILACMGLAIHQVLTKDLERHAAELQAQEGLSSDGETMVDVPHIHARIQELMSDDQREAGRIPRTIECELVHDLVDSCVPGDTVTITGTVKVSNAEEGSRNKNDKCMFLLYIEANSVSNSKGQKTKTSEDGCKHGTLMEFSLKDFYAIQEIQAEENLFKLIVNSSGDFALEAGALVLGDQGICGIDEFDKMGNQHQALLEAMEQQSISLAKAGVVCSLPARTSIIAAANPVGGHYNKAKTVSENLKMGSALLSRFDLVFILLDTPNEHHDHLLSEHVIAIRAGKPRVVSGATIARMNSQDSNTSVLEVVSDKPLSERLKVVPGETIDPVPHQLLRKYIGYARHMLGTYSDEFGNLDFERSQHGSGMSNRSTAKRFISALNNIAERTYNNLFQFHQLRQIAKELNIQVADFENFIGSLNDQGYLLKKGPKVYQLQTM</sequence>
<dbReference type="Pfam" id="PF26065">
    <property type="entry name" value="MCM8_N"/>
    <property type="match status" value="1"/>
</dbReference>
<dbReference type="EMBL" id="KB361660">
    <property type="protein sequence ID" value="ELV13416.1"/>
    <property type="molecule type" value="Genomic_DNA"/>
</dbReference>
<feature type="domain" description="MCM C-terminal AAA(+) ATPase" evidence="11">
    <location>
        <begin position="224"/>
        <end position="336"/>
    </location>
</feature>
<dbReference type="InterPro" id="IPR056875">
    <property type="entry name" value="MCM8/REC_WHD"/>
</dbReference>
<evidence type="ECO:0000256" key="6">
    <source>
        <dbReference type="ARBA" id="ARBA00022840"/>
    </source>
</evidence>
<dbReference type="Gene3D" id="2.40.50.140">
    <property type="entry name" value="Nucleic acid-binding proteins"/>
    <property type="match status" value="1"/>
</dbReference>
<dbReference type="InParanoid" id="L8YG40"/>
<dbReference type="GO" id="GO:0005524">
    <property type="term" value="F:ATP binding"/>
    <property type="evidence" value="ECO:0007669"/>
    <property type="project" value="UniProtKB-KW"/>
</dbReference>
<keyword evidence="5 9" id="KW-0547">Nucleotide-binding</keyword>
<keyword evidence="4" id="KW-0158">Chromosome</keyword>
<evidence type="ECO:0000256" key="2">
    <source>
        <dbReference type="ARBA" id="ARBA00004286"/>
    </source>
</evidence>
<evidence type="ECO:0000313" key="13">
    <source>
        <dbReference type="Proteomes" id="UP000011518"/>
    </source>
</evidence>
<dbReference type="GO" id="GO:0003697">
    <property type="term" value="F:single-stranded DNA binding"/>
    <property type="evidence" value="ECO:0007669"/>
    <property type="project" value="TreeGrafter"/>
</dbReference>
<dbReference type="GO" id="GO:0005694">
    <property type="term" value="C:chromosome"/>
    <property type="evidence" value="ECO:0007669"/>
    <property type="project" value="UniProtKB-SubCell"/>
</dbReference>
<dbReference type="GO" id="GO:0017116">
    <property type="term" value="F:single-stranded DNA helicase activity"/>
    <property type="evidence" value="ECO:0007669"/>
    <property type="project" value="TreeGrafter"/>
</dbReference>
<keyword evidence="13" id="KW-1185">Reference proteome</keyword>
<accession>L8YG40</accession>
<dbReference type="InterPro" id="IPR001208">
    <property type="entry name" value="MCM_dom"/>
</dbReference>
<evidence type="ECO:0000259" key="11">
    <source>
        <dbReference type="PROSITE" id="PS50051"/>
    </source>
</evidence>
<dbReference type="InterPro" id="IPR027417">
    <property type="entry name" value="P-loop_NTPase"/>
</dbReference>
<dbReference type="Pfam" id="PF00493">
    <property type="entry name" value="MCM"/>
    <property type="match status" value="1"/>
</dbReference>
<dbReference type="AlphaFoldDB" id="L8YG40"/>
<comment type="catalytic activity">
    <reaction evidence="8">
        <text>ATP + H2O = ADP + phosphate + H(+)</text>
        <dbReference type="Rhea" id="RHEA:13065"/>
        <dbReference type="ChEBI" id="CHEBI:15377"/>
        <dbReference type="ChEBI" id="CHEBI:15378"/>
        <dbReference type="ChEBI" id="CHEBI:30616"/>
        <dbReference type="ChEBI" id="CHEBI:43474"/>
        <dbReference type="ChEBI" id="CHEBI:456216"/>
        <dbReference type="EC" id="3.6.4.12"/>
    </reaction>
</comment>
<reference evidence="13" key="1">
    <citation type="submission" date="2012-07" db="EMBL/GenBank/DDBJ databases">
        <title>Genome of the Chinese tree shrew, a rising model animal genetically related to primates.</title>
        <authorList>
            <person name="Zhang G."/>
            <person name="Fan Y."/>
            <person name="Yao Y."/>
            <person name="Huang Z."/>
        </authorList>
    </citation>
    <scope>NUCLEOTIDE SEQUENCE [LARGE SCALE GENOMIC DNA]</scope>
</reference>
<organism evidence="12 13">
    <name type="scientific">Tupaia chinensis</name>
    <name type="common">Chinese tree shrew</name>
    <name type="synonym">Tupaia belangeri chinensis</name>
    <dbReference type="NCBI Taxonomy" id="246437"/>
    <lineage>
        <taxon>Eukaryota</taxon>
        <taxon>Metazoa</taxon>
        <taxon>Chordata</taxon>
        <taxon>Craniata</taxon>
        <taxon>Vertebrata</taxon>
        <taxon>Euteleostomi</taxon>
        <taxon>Mammalia</taxon>
        <taxon>Eutheria</taxon>
        <taxon>Euarchontoglires</taxon>
        <taxon>Scandentia</taxon>
        <taxon>Tupaiidae</taxon>
        <taxon>Tupaia</taxon>
    </lineage>
</organism>
<evidence type="ECO:0000256" key="8">
    <source>
        <dbReference type="ARBA" id="ARBA00047995"/>
    </source>
</evidence>
<dbReference type="InterPro" id="IPR012340">
    <property type="entry name" value="NA-bd_OB-fold"/>
</dbReference>
<reference evidence="13" key="2">
    <citation type="journal article" date="2013" name="Nat. Commun.">
        <title>Genome of the Chinese tree shrew.</title>
        <authorList>
            <person name="Fan Y."/>
            <person name="Huang Z.Y."/>
            <person name="Cao C.C."/>
            <person name="Chen C.S."/>
            <person name="Chen Y.X."/>
            <person name="Fan D.D."/>
            <person name="He J."/>
            <person name="Hou H.L."/>
            <person name="Hu L."/>
            <person name="Hu X.T."/>
            <person name="Jiang X.T."/>
            <person name="Lai R."/>
            <person name="Lang Y.S."/>
            <person name="Liang B."/>
            <person name="Liao S.G."/>
            <person name="Mu D."/>
            <person name="Ma Y.Y."/>
            <person name="Niu Y.Y."/>
            <person name="Sun X.Q."/>
            <person name="Xia J.Q."/>
            <person name="Xiao J."/>
            <person name="Xiong Z.Q."/>
            <person name="Xu L."/>
            <person name="Yang L."/>
            <person name="Zhang Y."/>
            <person name="Zhao W."/>
            <person name="Zhao X.D."/>
            <person name="Zheng Y.T."/>
            <person name="Zhou J.M."/>
            <person name="Zhu Y.B."/>
            <person name="Zhang G.J."/>
            <person name="Wang J."/>
            <person name="Yao Y.G."/>
        </authorList>
    </citation>
    <scope>NUCLEOTIDE SEQUENCE [LARGE SCALE GENOMIC DNA]</scope>
</reference>
<dbReference type="FunCoup" id="L8YG40">
    <property type="interactions" value="1232"/>
</dbReference>
<keyword evidence="6 9" id="KW-0067">ATP-binding</keyword>
<evidence type="ECO:0000256" key="1">
    <source>
        <dbReference type="ARBA" id="ARBA00004123"/>
    </source>
</evidence>
<evidence type="ECO:0000256" key="10">
    <source>
        <dbReference type="SAM" id="MobiDB-lite"/>
    </source>
</evidence>
<dbReference type="GO" id="GO:0042555">
    <property type="term" value="C:MCM complex"/>
    <property type="evidence" value="ECO:0007669"/>
    <property type="project" value="TreeGrafter"/>
</dbReference>
<gene>
    <name evidence="12" type="ORF">TREES_T100004641</name>
</gene>
<dbReference type="Pfam" id="PF25051">
    <property type="entry name" value="WHD_MCM8"/>
    <property type="match status" value="1"/>
</dbReference>
<dbReference type="Gene3D" id="3.40.50.300">
    <property type="entry name" value="P-loop containing nucleotide triphosphate hydrolases"/>
    <property type="match status" value="1"/>
</dbReference>
<dbReference type="STRING" id="246437.L8YG40"/>